<evidence type="ECO:0000313" key="2">
    <source>
        <dbReference type="EMBL" id="CAJ1970529.1"/>
    </source>
</evidence>
<feature type="transmembrane region" description="Helical" evidence="1">
    <location>
        <begin position="166"/>
        <end position="186"/>
    </location>
</feature>
<dbReference type="EMBL" id="CAKOGP040002533">
    <property type="protein sequence ID" value="CAJ1970529.1"/>
    <property type="molecule type" value="Genomic_DNA"/>
</dbReference>
<feature type="transmembrane region" description="Helical" evidence="1">
    <location>
        <begin position="123"/>
        <end position="146"/>
    </location>
</feature>
<comment type="caution">
    <text evidence="2">The sequence shown here is derived from an EMBL/GenBank/DDBJ whole genome shotgun (WGS) entry which is preliminary data.</text>
</comment>
<feature type="transmembrane region" description="Helical" evidence="1">
    <location>
        <begin position="88"/>
        <end position="111"/>
    </location>
</feature>
<evidence type="ECO:0000313" key="3">
    <source>
        <dbReference type="Proteomes" id="UP001295423"/>
    </source>
</evidence>
<protein>
    <submittedName>
        <fullName evidence="2">Uncharacterized protein</fullName>
    </submittedName>
</protein>
<keyword evidence="1" id="KW-0472">Membrane</keyword>
<dbReference type="AlphaFoldDB" id="A0AAD2GDI6"/>
<evidence type="ECO:0000256" key="1">
    <source>
        <dbReference type="SAM" id="Phobius"/>
    </source>
</evidence>
<sequence length="206" mass="22932">MTSNDENSRRGYLARSIILTIGGGALGCSILTALSCDFIGVENVVVTENAFSDAPYLKTVGLFSFNSAANESCEHYRTRLLHSNFNEWFTIGQIASLAAPALGLIGWILVLSELLISQCRFNGSFVLQNVLFIAAFTFQCCTFLLLGQTQFCFYDKMFHCTWEIGSILSIIAASMFYLCSILLCCLSRPKHFPNDHDDRECEDDKV</sequence>
<accession>A0AAD2GDI6</accession>
<organism evidence="2 3">
    <name type="scientific">Cylindrotheca closterium</name>
    <dbReference type="NCBI Taxonomy" id="2856"/>
    <lineage>
        <taxon>Eukaryota</taxon>
        <taxon>Sar</taxon>
        <taxon>Stramenopiles</taxon>
        <taxon>Ochrophyta</taxon>
        <taxon>Bacillariophyta</taxon>
        <taxon>Bacillariophyceae</taxon>
        <taxon>Bacillariophycidae</taxon>
        <taxon>Bacillariales</taxon>
        <taxon>Bacillariaceae</taxon>
        <taxon>Cylindrotheca</taxon>
    </lineage>
</organism>
<feature type="transmembrane region" description="Helical" evidence="1">
    <location>
        <begin position="12"/>
        <end position="34"/>
    </location>
</feature>
<name>A0AAD2GDI6_9STRA</name>
<gene>
    <name evidence="2" type="ORF">CYCCA115_LOCUS24545</name>
</gene>
<proteinExistence type="predicted"/>
<keyword evidence="1" id="KW-0812">Transmembrane</keyword>
<dbReference type="Proteomes" id="UP001295423">
    <property type="component" value="Unassembled WGS sequence"/>
</dbReference>
<reference evidence="2" key="1">
    <citation type="submission" date="2023-08" db="EMBL/GenBank/DDBJ databases">
        <authorList>
            <person name="Audoor S."/>
            <person name="Bilcke G."/>
        </authorList>
    </citation>
    <scope>NUCLEOTIDE SEQUENCE</scope>
</reference>
<keyword evidence="3" id="KW-1185">Reference proteome</keyword>
<keyword evidence="1" id="KW-1133">Transmembrane helix</keyword>